<feature type="non-terminal residue" evidence="1">
    <location>
        <position position="1608"/>
    </location>
</feature>
<dbReference type="Proteomes" id="UP001158067">
    <property type="component" value="Unassembled WGS sequence"/>
</dbReference>
<keyword evidence="2" id="KW-1185">Reference proteome</keyword>
<dbReference type="EMBL" id="FXUG01000035">
    <property type="protein sequence ID" value="SMP79595.1"/>
    <property type="molecule type" value="Genomic_DNA"/>
</dbReference>
<protein>
    <submittedName>
        <fullName evidence="1">YD repeat-containing protein</fullName>
    </submittedName>
</protein>
<dbReference type="Gene3D" id="2.60.40.10">
    <property type="entry name" value="Immunoglobulins"/>
    <property type="match status" value="1"/>
</dbReference>
<dbReference type="SUPFAM" id="SSF49313">
    <property type="entry name" value="Cadherin-like"/>
    <property type="match status" value="1"/>
</dbReference>
<dbReference type="Gene3D" id="1.10.1330.10">
    <property type="entry name" value="Dockerin domain"/>
    <property type="match status" value="1"/>
</dbReference>
<proteinExistence type="predicted"/>
<evidence type="ECO:0000313" key="1">
    <source>
        <dbReference type="EMBL" id="SMP79595.1"/>
    </source>
</evidence>
<comment type="caution">
    <text evidence="1">The sequence shown here is derived from an EMBL/GenBank/DDBJ whole genome shotgun (WGS) entry which is preliminary data.</text>
</comment>
<sequence length="1608" mass="172977">MKLRLHRKNRYRRPVIESLARREMLSADWRNPADNYDVNHDFSITALDALLIINELNKRGKSNELTDPFPIDGPYVDVDGNGSVTPLDALQIINSLNSGVMGRRVIGDDEVLGSEQATYITLGQAGGKRVYRMEINAAFDATGHEALEADLFSVYLVDPANRSQSLIGNSTQLDPLFSLSATEARNTPGISRWDGQILELDLSSSVVTDTGVLVMQLLNRNSVIDSSVTVNLLSNVVDPAGTSVGAVQFGQPIAAEAEAIDTTLLVPQSSASVVERLATFDRSAGTYSIEISVHDSQSALSRSSVLTFPTLPSTVELLNPSGVTDEGVPYISLRNVIPSGGLTKNEPSGIIRVRFSNPSNLPFKLVPQILAGVANQAPDVAQISFVSVMPGDTIEIPIVATDSDNDTLRYNIRAVGGDGRLPTSRFDSGNGRLVVTPTLSDIGVYQIEATVSDGVLSTTTSFDLNIVADPLTTTRISGHVLDVDQTPLANVPVEIAGISGLTASDGRFEIDLGTAPLVSDTIKIRGELYDDPSRPNLTYPYVAEKLPLLLDNAVIAGVNNVIARPIYLPVLDMINAKPIDPAQDTLVTTNALPGTSLMIAAGSLMDRNGAAFTGMLGITEVPTQLTPASLPANLNPDLVVTIQPADMVFTQPAPLSLPNLAGYLAGTTMDLWSINPVTGEFENVGEGQVTSDGSRIETIAGGVRNSSWHFFQIPAPPSDTLKPLDNDRTIDDTCDTCGANIKTTSEVNLFTGGLTETHTLVPYTSLGVTRGLSLYYDSLRADPQPIIYSGLNDAAANSEVLARVSVQQGNLTYQVPGFDSQGSGNAEFPDLRGGEHFFRTSPVRGASDYGLQLDLRAMDTGKYEYTVTTGLTQSWSQTTCIGRSFIGDNGEIFCSGTTGSVARMSYSTQSQSDDLIHVNTINSPFGSGWGLVGLQEIIENEDGSLILIDGDGSELLFGAPVSSGEPYGNPAGDFSKLVKRMDGTFQRTMEDQTVYSFNTSNQLTTVRDRNENQTEYRYGTAGLLTSIVDPVGLNTTFTYTDGRLTTIADPANRVTRLEYDAQGNLFRVTDPDESQRTWGYDGDHHMTSEVDQLGRREEAFYDVFGRVSRSVLKDGTVVMVSPVVTQGLLTHVKSTDPTTPAQAVDLGPPEAVYADGNGNVVRSRLDRAGQEVGSTDAIGNLPNIRRNGNNLVTSTVDARGNTTLLSYDANGNLTGIADELSGGQIPVSGVIDFPWEEDKFTFSLSSEKLLYFDALTHDGYVTLDGPTGNVFSQMEFGSETYSSVRRLFAGDYTLTVSGYQDQAIEYQFQLRDLSSAIELSSGTSISGTLSPNTETHLYKFDVDAGDRFNFQALSADDFNSSLPWRLIDPFGNEVFSNYFTSVFDRTLTQTGTYYLLVEGDSLEKGATNYSFAIQSLGNDGIDPPTGTPITLGSVVSSDIAVTGEQDVYTFTLTTVSNLYFDSLSDNSSLYWTLVGPSGQLANRSFTNSDQYQPLLDAVPGDYTLTVDGSGDATGAYGFRLLDLLSATAITPGTPVDGDLNPADETDLYRFDVTAGDRYFIDVQAESGTGNTRWRLFDPFGNQLFDNSLSDVDTLTMEQAGNYTLAVEG</sequence>
<dbReference type="Gene3D" id="2.60.120.380">
    <property type="match status" value="3"/>
</dbReference>
<dbReference type="PANTHER" id="PTHR32305:SF15">
    <property type="entry name" value="PROTEIN RHSA-RELATED"/>
    <property type="match status" value="1"/>
</dbReference>
<gene>
    <name evidence="1" type="ORF">SAMN06265222_1351</name>
</gene>
<dbReference type="Gene3D" id="2.180.10.10">
    <property type="entry name" value="RHS repeat-associated core"/>
    <property type="match status" value="2"/>
</dbReference>
<dbReference type="InterPro" id="IPR031325">
    <property type="entry name" value="RHS_repeat"/>
</dbReference>
<dbReference type="Pfam" id="PF05593">
    <property type="entry name" value="RHS_repeat"/>
    <property type="match status" value="3"/>
</dbReference>
<dbReference type="RefSeq" id="WP_283435641.1">
    <property type="nucleotide sequence ID" value="NZ_FXUG01000035.1"/>
</dbReference>
<dbReference type="InterPro" id="IPR036439">
    <property type="entry name" value="Dockerin_dom_sf"/>
</dbReference>
<dbReference type="InterPro" id="IPR015919">
    <property type="entry name" value="Cadherin-like_sf"/>
</dbReference>
<evidence type="ECO:0000313" key="2">
    <source>
        <dbReference type="Proteomes" id="UP001158067"/>
    </source>
</evidence>
<organism evidence="1 2">
    <name type="scientific">Neorhodopirellula lusitana</name>
    <dbReference type="NCBI Taxonomy" id="445327"/>
    <lineage>
        <taxon>Bacteria</taxon>
        <taxon>Pseudomonadati</taxon>
        <taxon>Planctomycetota</taxon>
        <taxon>Planctomycetia</taxon>
        <taxon>Pirellulales</taxon>
        <taxon>Pirellulaceae</taxon>
        <taxon>Neorhodopirellula</taxon>
    </lineage>
</organism>
<dbReference type="InterPro" id="IPR002105">
    <property type="entry name" value="Dockerin_1_rpt"/>
</dbReference>
<accession>A0ABY1QT73</accession>
<name>A0ABY1QT73_9BACT</name>
<dbReference type="SUPFAM" id="SSF49464">
    <property type="entry name" value="Carboxypeptidase regulatory domain-like"/>
    <property type="match status" value="1"/>
</dbReference>
<dbReference type="Pfam" id="PF17963">
    <property type="entry name" value="Big_9"/>
    <property type="match status" value="1"/>
</dbReference>
<dbReference type="PANTHER" id="PTHR32305">
    <property type="match status" value="1"/>
</dbReference>
<dbReference type="InterPro" id="IPR006530">
    <property type="entry name" value="YD"/>
</dbReference>
<dbReference type="NCBIfam" id="TIGR01643">
    <property type="entry name" value="YD_repeat_2x"/>
    <property type="match status" value="3"/>
</dbReference>
<dbReference type="InterPro" id="IPR013783">
    <property type="entry name" value="Ig-like_fold"/>
</dbReference>
<dbReference type="InterPro" id="IPR050708">
    <property type="entry name" value="T6SS_VgrG/RHS"/>
</dbReference>
<dbReference type="SUPFAM" id="SSF63446">
    <property type="entry name" value="Type I dockerin domain"/>
    <property type="match status" value="1"/>
</dbReference>
<reference evidence="1 2" key="1">
    <citation type="submission" date="2017-05" db="EMBL/GenBank/DDBJ databases">
        <authorList>
            <person name="Varghese N."/>
            <person name="Submissions S."/>
        </authorList>
    </citation>
    <scope>NUCLEOTIDE SEQUENCE [LARGE SCALE GENOMIC DNA]</scope>
    <source>
        <strain evidence="1 2">DSM 25457</strain>
    </source>
</reference>
<dbReference type="InterPro" id="IPR008969">
    <property type="entry name" value="CarboxyPept-like_regulatory"/>
</dbReference>
<dbReference type="Pfam" id="PF00404">
    <property type="entry name" value="Dockerin_1"/>
    <property type="match status" value="1"/>
</dbReference>